<evidence type="ECO:0000259" key="4">
    <source>
        <dbReference type="PROSITE" id="PS50405"/>
    </source>
</evidence>
<dbReference type="InterPro" id="IPR004045">
    <property type="entry name" value="Glutathione_S-Trfase_N"/>
</dbReference>
<dbReference type="Gene3D" id="1.20.1050.10">
    <property type="match status" value="1"/>
</dbReference>
<dbReference type="InterPro" id="IPR036282">
    <property type="entry name" value="Glutathione-S-Trfase_C_sf"/>
</dbReference>
<dbReference type="Gene3D" id="3.40.30.10">
    <property type="entry name" value="Glutaredoxin"/>
    <property type="match status" value="1"/>
</dbReference>
<dbReference type="EC" id="2.5.1.18" evidence="1"/>
<comment type="caution">
    <text evidence="5">The sequence shown here is derived from an EMBL/GenBank/DDBJ whole genome shotgun (WGS) entry which is preliminary data.</text>
</comment>
<dbReference type="PANTHER" id="PTHR43900:SF3">
    <property type="entry name" value="GLUTATHIONE S-TRANSFERASE RHO"/>
    <property type="match status" value="1"/>
</dbReference>
<sequence length="212" mass="23588">MQKPILFGADYSVYVRAARLALHEKGVDYDLEPVDVFADEGPPPSYLARQPFGRIPALEHNGFQLYETGAITRYIDEAFEGPALQPADPRHRARVNQIISIADGYVYPTLVWGIYVERVSKPLRGEPSDGKHLAASLFKAPIILKALADLMGGGLWLGGASLTLADLHLAPMMDYFGMAPEGRQMLEEHANLNAWWSRMRERPGMRQTKPTA</sequence>
<dbReference type="PANTHER" id="PTHR43900">
    <property type="entry name" value="GLUTATHIONE S-TRANSFERASE RHO"/>
    <property type="match status" value="1"/>
</dbReference>
<dbReference type="InterPro" id="IPR004046">
    <property type="entry name" value="GST_C"/>
</dbReference>
<accession>A0A1C7NSP4</accession>
<dbReference type="SUPFAM" id="SSF47616">
    <property type="entry name" value="GST C-terminal domain-like"/>
    <property type="match status" value="1"/>
</dbReference>
<feature type="domain" description="GST N-terminal" evidence="3">
    <location>
        <begin position="2"/>
        <end position="83"/>
    </location>
</feature>
<dbReference type="SFLD" id="SFLDG00358">
    <property type="entry name" value="Main_(cytGST)"/>
    <property type="match status" value="1"/>
</dbReference>
<dbReference type="SUPFAM" id="SSF52833">
    <property type="entry name" value="Thioredoxin-like"/>
    <property type="match status" value="1"/>
</dbReference>
<dbReference type="Pfam" id="PF13417">
    <property type="entry name" value="GST_N_3"/>
    <property type="match status" value="1"/>
</dbReference>
<evidence type="ECO:0000256" key="1">
    <source>
        <dbReference type="ARBA" id="ARBA00012452"/>
    </source>
</evidence>
<dbReference type="OrthoDB" id="9797500at2"/>
<dbReference type="PATRIC" id="fig|1612624.7.peg.3962"/>
<reference evidence="5 6" key="1">
    <citation type="journal article" date="2016" name="Syst. Appl. Microbiol.">
        <title>Pararhizobium polonicum sp. nov. isolated from tumors on stone fruit rootstocks.</title>
        <authorList>
            <person name="Pulawska J."/>
            <person name="Kuzmanovic N."/>
            <person name="Willems A."/>
            <person name="Pothier J.F."/>
        </authorList>
    </citation>
    <scope>NUCLEOTIDE SEQUENCE [LARGE SCALE GENOMIC DNA]</scope>
    <source>
        <strain evidence="5 6">F5.1</strain>
    </source>
</reference>
<feature type="domain" description="GST C-terminal" evidence="4">
    <location>
        <begin position="88"/>
        <end position="212"/>
    </location>
</feature>
<dbReference type="EMBL" id="LGLV01000026">
    <property type="protein sequence ID" value="OBZ92013.1"/>
    <property type="molecule type" value="Genomic_DNA"/>
</dbReference>
<dbReference type="STRING" id="1612624.ADU59_28895"/>
<dbReference type="Proteomes" id="UP000093111">
    <property type="component" value="Unassembled WGS sequence"/>
</dbReference>
<dbReference type="RefSeq" id="WP_068959235.1">
    <property type="nucleotide sequence ID" value="NZ_LGLV01000026.1"/>
</dbReference>
<dbReference type="GO" id="GO:0043295">
    <property type="term" value="F:glutathione binding"/>
    <property type="evidence" value="ECO:0007669"/>
    <property type="project" value="TreeGrafter"/>
</dbReference>
<evidence type="ECO:0000313" key="6">
    <source>
        <dbReference type="Proteomes" id="UP000093111"/>
    </source>
</evidence>
<keyword evidence="6" id="KW-1185">Reference proteome</keyword>
<dbReference type="InterPro" id="IPR040079">
    <property type="entry name" value="Glutathione_S-Trfase"/>
</dbReference>
<dbReference type="GO" id="GO:0005737">
    <property type="term" value="C:cytoplasm"/>
    <property type="evidence" value="ECO:0007669"/>
    <property type="project" value="TreeGrafter"/>
</dbReference>
<dbReference type="PROSITE" id="PS50405">
    <property type="entry name" value="GST_CTER"/>
    <property type="match status" value="1"/>
</dbReference>
<proteinExistence type="predicted"/>
<name>A0A1C7NSP4_9HYPH</name>
<keyword evidence="2 5" id="KW-0808">Transferase</keyword>
<dbReference type="PROSITE" id="PS50404">
    <property type="entry name" value="GST_NTER"/>
    <property type="match status" value="1"/>
</dbReference>
<evidence type="ECO:0000313" key="5">
    <source>
        <dbReference type="EMBL" id="OBZ92013.1"/>
    </source>
</evidence>
<protein>
    <recommendedName>
        <fullName evidence="1">glutathione transferase</fullName>
        <ecNumber evidence="1">2.5.1.18</ecNumber>
    </recommendedName>
</protein>
<dbReference type="Pfam" id="PF14497">
    <property type="entry name" value="GST_C_3"/>
    <property type="match status" value="1"/>
</dbReference>
<gene>
    <name evidence="5" type="ORF">ADU59_28895</name>
</gene>
<evidence type="ECO:0000256" key="2">
    <source>
        <dbReference type="ARBA" id="ARBA00022679"/>
    </source>
</evidence>
<dbReference type="GO" id="GO:0004364">
    <property type="term" value="F:glutathione transferase activity"/>
    <property type="evidence" value="ECO:0007669"/>
    <property type="project" value="UniProtKB-EC"/>
</dbReference>
<dbReference type="AlphaFoldDB" id="A0A1C7NSP4"/>
<evidence type="ECO:0000259" key="3">
    <source>
        <dbReference type="PROSITE" id="PS50404"/>
    </source>
</evidence>
<dbReference type="SFLD" id="SFLDS00019">
    <property type="entry name" value="Glutathione_Transferase_(cytos"/>
    <property type="match status" value="1"/>
</dbReference>
<organism evidence="5 6">
    <name type="scientific">Pararhizobium polonicum</name>
    <dbReference type="NCBI Taxonomy" id="1612624"/>
    <lineage>
        <taxon>Bacteria</taxon>
        <taxon>Pseudomonadati</taxon>
        <taxon>Pseudomonadota</taxon>
        <taxon>Alphaproteobacteria</taxon>
        <taxon>Hyphomicrobiales</taxon>
        <taxon>Rhizobiaceae</taxon>
        <taxon>Rhizobium/Agrobacterium group</taxon>
        <taxon>Pararhizobium</taxon>
    </lineage>
</organism>
<dbReference type="InterPro" id="IPR010987">
    <property type="entry name" value="Glutathione-S-Trfase_C-like"/>
</dbReference>
<dbReference type="InterPro" id="IPR036249">
    <property type="entry name" value="Thioredoxin-like_sf"/>
</dbReference>